<comment type="caution">
    <text evidence="1">The sequence shown here is derived from an EMBL/GenBank/DDBJ whole genome shotgun (WGS) entry which is preliminary data.</text>
</comment>
<dbReference type="RefSeq" id="WP_345221135.1">
    <property type="nucleotide sequence ID" value="NZ_BAABHA010000001.1"/>
</dbReference>
<evidence type="ECO:0008006" key="3">
    <source>
        <dbReference type="Google" id="ProtNLM"/>
    </source>
</evidence>
<accession>A0ABP8IUR7</accession>
<name>A0ABP8IUR7_9BACT</name>
<reference evidence="2" key="1">
    <citation type="journal article" date="2019" name="Int. J. Syst. Evol. Microbiol.">
        <title>The Global Catalogue of Microorganisms (GCM) 10K type strain sequencing project: providing services to taxonomists for standard genome sequencing and annotation.</title>
        <authorList>
            <consortium name="The Broad Institute Genomics Platform"/>
            <consortium name="The Broad Institute Genome Sequencing Center for Infectious Disease"/>
            <person name="Wu L."/>
            <person name="Ma J."/>
        </authorList>
    </citation>
    <scope>NUCLEOTIDE SEQUENCE [LARGE SCALE GENOMIC DNA]</scope>
    <source>
        <strain evidence="2">JCM 17924</strain>
    </source>
</reference>
<evidence type="ECO:0000313" key="2">
    <source>
        <dbReference type="Proteomes" id="UP001500454"/>
    </source>
</evidence>
<sequence>MNYTLTVGLAVSLLQATCLNYDLEQAAQVIDREFFRKGFWQMPSVAQTGNVIFVTKREAKRNAVLVPIPIMVIERVGQHVVACNDLKMDRSQFMAFVLDRNQPVAIMTLFGNLAGISIEGEDVDAKALYRTYQLQPKSFFYCSTVNRFAYIDQGQLYVWNAEIQQFNSLIP</sequence>
<proteinExistence type="predicted"/>
<dbReference type="Proteomes" id="UP001500454">
    <property type="component" value="Unassembled WGS sequence"/>
</dbReference>
<keyword evidence="2" id="KW-1185">Reference proteome</keyword>
<gene>
    <name evidence="1" type="ORF">GCM10023186_05360</name>
</gene>
<evidence type="ECO:0000313" key="1">
    <source>
        <dbReference type="EMBL" id="GAA4374104.1"/>
    </source>
</evidence>
<dbReference type="EMBL" id="BAABHA010000001">
    <property type="protein sequence ID" value="GAA4374104.1"/>
    <property type="molecule type" value="Genomic_DNA"/>
</dbReference>
<organism evidence="1 2">
    <name type="scientific">Hymenobacter koreensis</name>
    <dbReference type="NCBI Taxonomy" id="1084523"/>
    <lineage>
        <taxon>Bacteria</taxon>
        <taxon>Pseudomonadati</taxon>
        <taxon>Bacteroidota</taxon>
        <taxon>Cytophagia</taxon>
        <taxon>Cytophagales</taxon>
        <taxon>Hymenobacteraceae</taxon>
        <taxon>Hymenobacter</taxon>
    </lineage>
</organism>
<protein>
    <recommendedName>
        <fullName evidence="3">CheW-like domain-containing protein</fullName>
    </recommendedName>
</protein>